<evidence type="ECO:0000256" key="10">
    <source>
        <dbReference type="ARBA" id="ARBA00022842"/>
    </source>
</evidence>
<dbReference type="GO" id="GO:0042773">
    <property type="term" value="P:ATP synthesis coupled electron transport"/>
    <property type="evidence" value="ECO:0007669"/>
    <property type="project" value="TreeGrafter"/>
</dbReference>
<evidence type="ECO:0000256" key="5">
    <source>
        <dbReference type="ARBA" id="ARBA00022448"/>
    </source>
</evidence>
<dbReference type="SUPFAM" id="SSF49503">
    <property type="entry name" value="Cupredoxins"/>
    <property type="match status" value="1"/>
</dbReference>
<evidence type="ECO:0000259" key="20">
    <source>
        <dbReference type="PROSITE" id="PS50857"/>
    </source>
</evidence>
<evidence type="ECO:0000256" key="13">
    <source>
        <dbReference type="ARBA" id="ARBA00022989"/>
    </source>
</evidence>
<keyword evidence="12 18" id="KW-0249">Electron transport</keyword>
<evidence type="ECO:0000256" key="9">
    <source>
        <dbReference type="ARBA" id="ARBA00022792"/>
    </source>
</evidence>
<keyword evidence="11" id="KW-1278">Translocase</keyword>
<feature type="domain" description="Cytochrome oxidase subunit II transmembrane region profile" evidence="21">
    <location>
        <begin position="1"/>
        <end position="91"/>
    </location>
</feature>
<evidence type="ECO:0000256" key="1">
    <source>
        <dbReference type="ARBA" id="ARBA00004448"/>
    </source>
</evidence>
<keyword evidence="10" id="KW-0460">Magnesium</keyword>
<keyword evidence="6 18" id="KW-0679">Respiratory chain</keyword>
<keyword evidence="14 18" id="KW-0186">Copper</keyword>
<gene>
    <name evidence="22" type="primary">COX2</name>
</gene>
<evidence type="ECO:0000313" key="22">
    <source>
        <dbReference type="EMBL" id="BCR02907.1"/>
    </source>
</evidence>
<proteinExistence type="inferred from homology"/>
<evidence type="ECO:0000256" key="3">
    <source>
        <dbReference type="ARBA" id="ARBA00011164"/>
    </source>
</evidence>
<feature type="transmembrane region" description="Helical" evidence="19">
    <location>
        <begin position="63"/>
        <end position="85"/>
    </location>
</feature>
<evidence type="ECO:0000256" key="19">
    <source>
        <dbReference type="SAM" id="Phobius"/>
    </source>
</evidence>
<comment type="cofactor">
    <cofactor evidence="18">
        <name>Cu cation</name>
        <dbReference type="ChEBI" id="CHEBI:23378"/>
    </cofactor>
    <text evidence="18">Binds a copper A center.</text>
</comment>
<dbReference type="PANTHER" id="PTHR22888">
    <property type="entry name" value="CYTOCHROME C OXIDASE, SUBUNIT II"/>
    <property type="match status" value="1"/>
</dbReference>
<dbReference type="InterPro" id="IPR002429">
    <property type="entry name" value="CcO_II-like_C"/>
</dbReference>
<dbReference type="InterPro" id="IPR011759">
    <property type="entry name" value="Cyt_c_oxidase_su2_TM_dom"/>
</dbReference>
<accession>A0A7R7UNN6</accession>
<keyword evidence="7 18" id="KW-0812">Transmembrane</keyword>
<comment type="subcellular location">
    <subcellularLocation>
        <location evidence="1 18">Mitochondrion inner membrane</location>
        <topology evidence="1 18">Multi-pass membrane protein</topology>
    </subcellularLocation>
</comment>
<dbReference type="GO" id="GO:0004129">
    <property type="term" value="F:cytochrome-c oxidase activity"/>
    <property type="evidence" value="ECO:0007669"/>
    <property type="project" value="UniProtKB-EC"/>
</dbReference>
<evidence type="ECO:0000256" key="8">
    <source>
        <dbReference type="ARBA" id="ARBA00022723"/>
    </source>
</evidence>
<dbReference type="PANTHER" id="PTHR22888:SF9">
    <property type="entry name" value="CYTOCHROME C OXIDASE SUBUNIT 2"/>
    <property type="match status" value="1"/>
</dbReference>
<comment type="catalytic activity">
    <reaction evidence="17">
        <text>4 Fe(II)-[cytochrome c] + O2 + 8 H(+)(in) = 4 Fe(III)-[cytochrome c] + 2 H2O + 4 H(+)(out)</text>
        <dbReference type="Rhea" id="RHEA:11436"/>
        <dbReference type="Rhea" id="RHEA-COMP:10350"/>
        <dbReference type="Rhea" id="RHEA-COMP:14399"/>
        <dbReference type="ChEBI" id="CHEBI:15377"/>
        <dbReference type="ChEBI" id="CHEBI:15378"/>
        <dbReference type="ChEBI" id="CHEBI:15379"/>
        <dbReference type="ChEBI" id="CHEBI:29033"/>
        <dbReference type="ChEBI" id="CHEBI:29034"/>
        <dbReference type="EC" id="7.1.1.9"/>
    </reaction>
    <physiologicalReaction direction="left-to-right" evidence="17">
        <dbReference type="Rhea" id="RHEA:11437"/>
    </physiologicalReaction>
</comment>
<dbReference type="PROSITE" id="PS50999">
    <property type="entry name" value="COX2_TM"/>
    <property type="match status" value="1"/>
</dbReference>
<dbReference type="InterPro" id="IPR036257">
    <property type="entry name" value="Cyt_c_oxidase_su2_TM_sf"/>
</dbReference>
<organism evidence="22">
    <name type="scientific">Riccardoella tokyoensis</name>
    <dbReference type="NCBI Taxonomy" id="2073164"/>
    <lineage>
        <taxon>Eukaryota</taxon>
        <taxon>Metazoa</taxon>
        <taxon>Ecdysozoa</taxon>
        <taxon>Arthropoda</taxon>
        <taxon>Chelicerata</taxon>
        <taxon>Arachnida</taxon>
        <taxon>Acari</taxon>
        <taxon>Acariformes</taxon>
        <taxon>Trombidiformes</taxon>
        <taxon>Prostigmata</taxon>
        <taxon>Eupodina</taxon>
        <taxon>Tydeoidea</taxon>
        <taxon>Ereynetidae</taxon>
        <taxon>Riccardoella</taxon>
    </lineage>
</organism>
<dbReference type="Pfam" id="PF00116">
    <property type="entry name" value="COX2"/>
    <property type="match status" value="1"/>
</dbReference>
<keyword evidence="9 18" id="KW-0999">Mitochondrion inner membrane</keyword>
<evidence type="ECO:0000256" key="4">
    <source>
        <dbReference type="ARBA" id="ARBA00015946"/>
    </source>
</evidence>
<keyword evidence="5 18" id="KW-0813">Transport</keyword>
<evidence type="ECO:0000256" key="11">
    <source>
        <dbReference type="ARBA" id="ARBA00022967"/>
    </source>
</evidence>
<protein>
    <recommendedName>
        <fullName evidence="4 18">Cytochrome c oxidase subunit 2</fullName>
    </recommendedName>
</protein>
<evidence type="ECO:0000256" key="15">
    <source>
        <dbReference type="ARBA" id="ARBA00023128"/>
    </source>
</evidence>
<dbReference type="GO" id="GO:0005743">
    <property type="term" value="C:mitochondrial inner membrane"/>
    <property type="evidence" value="ECO:0007669"/>
    <property type="project" value="UniProtKB-SubCell"/>
</dbReference>
<evidence type="ECO:0000256" key="7">
    <source>
        <dbReference type="ARBA" id="ARBA00022692"/>
    </source>
</evidence>
<sequence>MPMWNKTYFQNSNSPIMENLMIFHDHSMIIIMMMTIITMHIMLSSIINKKINRYFLEFNQMEIFWTSMPALMLMFIAIPSMKTLYLMEESMNPLMTIKTMGSQWLWNYEYSELKKIKIDSMIMKSNKIRLMNTSNKLMIPTMTPTRMLVSSKDVIHSWTIPSIGMKVDAIPGRMNQIFIMIKRPSIMLGQCSEICGAGHSFMPILMESMSMKLLLKNTSLSGWKSISLLS</sequence>
<evidence type="ECO:0000256" key="2">
    <source>
        <dbReference type="ARBA" id="ARBA00007866"/>
    </source>
</evidence>
<dbReference type="InterPro" id="IPR001505">
    <property type="entry name" value="Copper_CuA"/>
</dbReference>
<geneLocation type="mitochondrion" evidence="22"/>
<keyword evidence="13 19" id="KW-1133">Transmembrane helix</keyword>
<dbReference type="Pfam" id="PF02790">
    <property type="entry name" value="COX2_TM"/>
    <property type="match status" value="1"/>
</dbReference>
<reference evidence="22" key="2">
    <citation type="submission" date="2021-01" db="EMBL/GenBank/DDBJ databases">
        <authorList>
            <person name="Hiruta S."/>
            <person name="Waki T."/>
            <person name="Shimano S."/>
        </authorList>
    </citation>
    <scope>NUCLEOTIDE SEQUENCE</scope>
    <source>
        <strain evidence="22">WasureSG01</strain>
    </source>
</reference>
<keyword evidence="8 18" id="KW-0479">Metal-binding</keyword>
<dbReference type="PROSITE" id="PS50857">
    <property type="entry name" value="COX2_CUA"/>
    <property type="match status" value="1"/>
</dbReference>
<feature type="transmembrane region" description="Helical" evidence="19">
    <location>
        <begin position="21"/>
        <end position="43"/>
    </location>
</feature>
<dbReference type="Gene3D" id="2.60.40.420">
    <property type="entry name" value="Cupredoxins - blue copper proteins"/>
    <property type="match status" value="1"/>
</dbReference>
<evidence type="ECO:0000256" key="12">
    <source>
        <dbReference type="ARBA" id="ARBA00022982"/>
    </source>
</evidence>
<dbReference type="InterPro" id="IPR008972">
    <property type="entry name" value="Cupredoxin"/>
</dbReference>
<dbReference type="SUPFAM" id="SSF81464">
    <property type="entry name" value="Cytochrome c oxidase subunit II-like, transmembrane region"/>
    <property type="match status" value="1"/>
</dbReference>
<evidence type="ECO:0000256" key="16">
    <source>
        <dbReference type="ARBA" id="ARBA00023136"/>
    </source>
</evidence>
<name>A0A7R7UNN6_9ACAR</name>
<evidence type="ECO:0000259" key="21">
    <source>
        <dbReference type="PROSITE" id="PS50999"/>
    </source>
</evidence>
<evidence type="ECO:0000256" key="14">
    <source>
        <dbReference type="ARBA" id="ARBA00023008"/>
    </source>
</evidence>
<keyword evidence="16 18" id="KW-0472">Membrane</keyword>
<comment type="subunit">
    <text evidence="3">Component of the cytochrome c oxidase (complex IV, CIV), a multisubunit enzyme composed of a catalytic core of 3 subunits and several supernumerary subunits. The complex exists as a monomer or a dimer and forms supercomplexes (SCs) in the inner mitochondrial membrane with ubiquinol-cytochrome c oxidoreductase (cytochrome b-c1 complex, complex III, CIII).</text>
</comment>
<comment type="function">
    <text evidence="18">Component of the cytochrome c oxidase, the last enzyme in the mitochondrial electron transport chain which drives oxidative phosphorylation. The respiratory chain contains 3 multisubunit complexes succinate dehydrogenase (complex II, CII), ubiquinol-cytochrome c oxidoreductase (cytochrome b-c1 complex, complex III, CIII) and cytochrome c oxidase (complex IV, CIV), that cooperate to transfer electrons derived from NADH and succinate to molecular oxygen, creating an electrochemical gradient over the inner membrane that drives transmembrane transport and the ATP synthase. Cytochrome c oxidase is the component of the respiratory chain that catalyzes the reduction of oxygen to water. Electrons originating from reduced cytochrome c in the intermembrane space (IMS) are transferred via the dinuclear copper A center (CU(A)) of subunit 2 and heme A of subunit 1 to the active site in subunit 1, a binuclear center (BNC) formed by heme A3 and copper B (CU(B)). The BNC reduces molecular oxygen to 2 water molecules using 4 electrons from cytochrome c in the IMS and 4 protons from the mitochondrial matrix.</text>
</comment>
<dbReference type="EMBL" id="LC601992">
    <property type="protein sequence ID" value="BCR02907.1"/>
    <property type="molecule type" value="Genomic_DNA"/>
</dbReference>
<evidence type="ECO:0000256" key="18">
    <source>
        <dbReference type="RuleBase" id="RU000457"/>
    </source>
</evidence>
<dbReference type="PROSITE" id="PS00078">
    <property type="entry name" value="COX2"/>
    <property type="match status" value="1"/>
</dbReference>
<evidence type="ECO:0000256" key="6">
    <source>
        <dbReference type="ARBA" id="ARBA00022660"/>
    </source>
</evidence>
<dbReference type="AlphaFoldDB" id="A0A7R7UNN6"/>
<comment type="similarity">
    <text evidence="2 18">Belongs to the cytochrome c oxidase subunit 2 family.</text>
</comment>
<reference evidence="22" key="1">
    <citation type="submission" date="2021-01" db="EMBL/GenBank/DDBJ databases">
        <title>Complete mitochondrial genomes of snail mite Riccardoella tokyoensis and R. reaumuri (Acariformes: Prostigmata: Ereynetidae).</title>
        <authorList>
            <person name="Hiruta S.F."/>
            <person name="Waki T."/>
            <person name="Shimano S."/>
        </authorList>
    </citation>
    <scope>NUCLEOTIDE SEQUENCE</scope>
    <source>
        <strain evidence="22">WasureSG01</strain>
    </source>
</reference>
<dbReference type="InterPro" id="IPR045187">
    <property type="entry name" value="CcO_II"/>
</dbReference>
<feature type="domain" description="Cytochrome oxidase subunit II copper A binding" evidence="20">
    <location>
        <begin position="92"/>
        <end position="226"/>
    </location>
</feature>
<evidence type="ECO:0000256" key="17">
    <source>
        <dbReference type="ARBA" id="ARBA00049512"/>
    </source>
</evidence>
<dbReference type="GO" id="GO:0005507">
    <property type="term" value="F:copper ion binding"/>
    <property type="evidence" value="ECO:0007669"/>
    <property type="project" value="InterPro"/>
</dbReference>
<dbReference type="Gene3D" id="1.10.287.90">
    <property type="match status" value="1"/>
</dbReference>
<keyword evidence="15 18" id="KW-0496">Mitochondrion</keyword>
<dbReference type="PRINTS" id="PR01166">
    <property type="entry name" value="CYCOXIDASEII"/>
</dbReference>